<evidence type="ECO:0000313" key="2">
    <source>
        <dbReference type="EMBL" id="NUU75554.1"/>
    </source>
</evidence>
<feature type="transmembrane region" description="Helical" evidence="1">
    <location>
        <begin position="54"/>
        <end position="75"/>
    </location>
</feature>
<comment type="caution">
    <text evidence="2">The sequence shown here is derived from an EMBL/GenBank/DDBJ whole genome shotgun (WGS) entry which is preliminary data.</text>
</comment>
<dbReference type="Pfam" id="PF17280">
    <property type="entry name" value="DUF5345"/>
    <property type="match status" value="1"/>
</dbReference>
<keyword evidence="1" id="KW-1133">Transmembrane helix</keyword>
<keyword evidence="3" id="KW-1185">Reference proteome</keyword>
<evidence type="ECO:0000313" key="3">
    <source>
        <dbReference type="Proteomes" id="UP000526125"/>
    </source>
</evidence>
<accession>A0A7Y6BV93</accession>
<protein>
    <submittedName>
        <fullName evidence="2">YxlC family protein</fullName>
    </submittedName>
</protein>
<dbReference type="Proteomes" id="UP000526125">
    <property type="component" value="Unassembled WGS sequence"/>
</dbReference>
<keyword evidence="1" id="KW-0472">Membrane</keyword>
<gene>
    <name evidence="2" type="ORF">HP552_09955</name>
</gene>
<organism evidence="2 3">
    <name type="scientific">Paenibacillus xylanilyticus</name>
    <dbReference type="NCBI Taxonomy" id="248903"/>
    <lineage>
        <taxon>Bacteria</taxon>
        <taxon>Bacillati</taxon>
        <taxon>Bacillota</taxon>
        <taxon>Bacilli</taxon>
        <taxon>Bacillales</taxon>
        <taxon>Paenibacillaceae</taxon>
        <taxon>Paenibacillus</taxon>
    </lineage>
</organism>
<name>A0A7Y6BV93_9BACL</name>
<reference evidence="2 3" key="1">
    <citation type="submission" date="2020-05" db="EMBL/GenBank/DDBJ databases">
        <title>Genome Sequencing of Type Strains.</title>
        <authorList>
            <person name="Lemaire J.F."/>
            <person name="Inderbitzin P."/>
            <person name="Gregorio O.A."/>
            <person name="Collins S.B."/>
            <person name="Wespe N."/>
            <person name="Knight-Connoni V."/>
        </authorList>
    </citation>
    <scope>NUCLEOTIDE SEQUENCE [LARGE SCALE GENOMIC DNA]</scope>
    <source>
        <strain evidence="2 3">LMG 21957</strain>
    </source>
</reference>
<dbReference type="AlphaFoldDB" id="A0A7Y6BV93"/>
<sequence length="112" mass="12598">MSRTDEQDEQELLTRLQQQMKVLDDAYEPVSIPSLASLEVQVKERRRIKRRKNLIEMLLFWIVGLMVIASGALLFLSAPALYLGIQAIGVGAAVTAAIIWAGKNRKEEAHHE</sequence>
<feature type="transmembrane region" description="Helical" evidence="1">
    <location>
        <begin position="81"/>
        <end position="102"/>
    </location>
</feature>
<dbReference type="EMBL" id="JABMCB010000170">
    <property type="protein sequence ID" value="NUU75554.1"/>
    <property type="molecule type" value="Genomic_DNA"/>
</dbReference>
<proteinExistence type="predicted"/>
<dbReference type="RefSeq" id="WP_175395351.1">
    <property type="nucleotide sequence ID" value="NZ_JABMCB010000170.1"/>
</dbReference>
<dbReference type="InterPro" id="IPR035238">
    <property type="entry name" value="DUF5345"/>
</dbReference>
<evidence type="ECO:0000256" key="1">
    <source>
        <dbReference type="SAM" id="Phobius"/>
    </source>
</evidence>
<keyword evidence="1" id="KW-0812">Transmembrane</keyword>